<dbReference type="Pfam" id="PF05154">
    <property type="entry name" value="TM2"/>
    <property type="match status" value="1"/>
</dbReference>
<keyword evidence="3 5" id="KW-1133">Transmembrane helix</keyword>
<sequence>MSYSPHPYQNQAARSGMQYNTPPKSFVAAILLSFFLGNLGIDRMYLGHVGLGIAKLLLNWLTFGLWWLIDFIIIACKGTEALRRINWV</sequence>
<evidence type="ECO:0000256" key="5">
    <source>
        <dbReference type="SAM" id="Phobius"/>
    </source>
</evidence>
<feature type="domain" description="TM2" evidence="6">
    <location>
        <begin position="23"/>
        <end position="72"/>
    </location>
</feature>
<dbReference type="RefSeq" id="WP_278157032.1">
    <property type="nucleotide sequence ID" value="NZ_CP121252.1"/>
</dbReference>
<evidence type="ECO:0000313" key="7">
    <source>
        <dbReference type="EMBL" id="WFP15914.1"/>
    </source>
</evidence>
<keyword evidence="8" id="KW-1185">Reference proteome</keyword>
<protein>
    <submittedName>
        <fullName evidence="7">TM2 domain-containing protein</fullName>
    </submittedName>
</protein>
<reference evidence="7 8" key="1">
    <citation type="submission" date="2023-04" db="EMBL/GenBank/DDBJ databases">
        <title>Funneling lignin-derived compounds into biodiesel using alkali-halophilic Citricoccus sp. P2.</title>
        <authorList>
            <person name="Luo C.-B."/>
        </authorList>
    </citation>
    <scope>NUCLEOTIDE SEQUENCE [LARGE SCALE GENOMIC DNA]</scope>
    <source>
        <strain evidence="7 8">P2</strain>
    </source>
</reference>
<evidence type="ECO:0000256" key="1">
    <source>
        <dbReference type="ARBA" id="ARBA00004141"/>
    </source>
</evidence>
<dbReference type="InterPro" id="IPR007829">
    <property type="entry name" value="TM2"/>
</dbReference>
<evidence type="ECO:0000256" key="4">
    <source>
        <dbReference type="ARBA" id="ARBA00023136"/>
    </source>
</evidence>
<dbReference type="InterPro" id="IPR050932">
    <property type="entry name" value="TM2D1-3-like"/>
</dbReference>
<evidence type="ECO:0000256" key="3">
    <source>
        <dbReference type="ARBA" id="ARBA00022989"/>
    </source>
</evidence>
<dbReference type="PANTHER" id="PTHR21016:SF25">
    <property type="entry name" value="TM2 DOMAIN-CONTAINING PROTEIN DDB_G0277895-RELATED"/>
    <property type="match status" value="1"/>
</dbReference>
<evidence type="ECO:0000256" key="2">
    <source>
        <dbReference type="ARBA" id="ARBA00022692"/>
    </source>
</evidence>
<keyword evidence="4 5" id="KW-0472">Membrane</keyword>
<dbReference type="Proteomes" id="UP001219037">
    <property type="component" value="Chromosome"/>
</dbReference>
<feature type="transmembrane region" description="Helical" evidence="5">
    <location>
        <begin position="57"/>
        <end position="76"/>
    </location>
</feature>
<organism evidence="7 8">
    <name type="scientific">Citricoccus muralis</name>
    <dbReference type="NCBI Taxonomy" id="169134"/>
    <lineage>
        <taxon>Bacteria</taxon>
        <taxon>Bacillati</taxon>
        <taxon>Actinomycetota</taxon>
        <taxon>Actinomycetes</taxon>
        <taxon>Micrococcales</taxon>
        <taxon>Micrococcaceae</taxon>
        <taxon>Citricoccus</taxon>
    </lineage>
</organism>
<keyword evidence="2 5" id="KW-0812">Transmembrane</keyword>
<feature type="transmembrane region" description="Helical" evidence="5">
    <location>
        <begin position="26"/>
        <end position="45"/>
    </location>
</feature>
<proteinExistence type="predicted"/>
<accession>A0ABY8H4Z7</accession>
<evidence type="ECO:0000259" key="6">
    <source>
        <dbReference type="Pfam" id="PF05154"/>
    </source>
</evidence>
<evidence type="ECO:0000313" key="8">
    <source>
        <dbReference type="Proteomes" id="UP001219037"/>
    </source>
</evidence>
<dbReference type="PANTHER" id="PTHR21016">
    <property type="entry name" value="BETA-AMYLOID BINDING PROTEIN-RELATED"/>
    <property type="match status" value="1"/>
</dbReference>
<name>A0ABY8H4Z7_9MICC</name>
<comment type="subcellular location">
    <subcellularLocation>
        <location evidence="1">Membrane</location>
        <topology evidence="1">Multi-pass membrane protein</topology>
    </subcellularLocation>
</comment>
<gene>
    <name evidence="7" type="ORF">P8192_10980</name>
</gene>
<dbReference type="EMBL" id="CP121252">
    <property type="protein sequence ID" value="WFP15914.1"/>
    <property type="molecule type" value="Genomic_DNA"/>
</dbReference>